<dbReference type="RefSeq" id="WP_204467670.1">
    <property type="nucleotide sequence ID" value="NZ_JAFBCV010000012.1"/>
</dbReference>
<organism evidence="1 2">
    <name type="scientific">Shouchella xiaoxiensis</name>
    <dbReference type="NCBI Taxonomy" id="766895"/>
    <lineage>
        <taxon>Bacteria</taxon>
        <taxon>Bacillati</taxon>
        <taxon>Bacillota</taxon>
        <taxon>Bacilli</taxon>
        <taxon>Bacillales</taxon>
        <taxon>Bacillaceae</taxon>
        <taxon>Shouchella</taxon>
    </lineage>
</organism>
<keyword evidence="2" id="KW-1185">Reference proteome</keyword>
<name>A0ABS2SXB2_9BACI</name>
<evidence type="ECO:0000313" key="1">
    <source>
        <dbReference type="EMBL" id="MBM7840172.1"/>
    </source>
</evidence>
<dbReference type="Pfam" id="PF10673">
    <property type="entry name" value="DUF2487"/>
    <property type="match status" value="1"/>
</dbReference>
<dbReference type="InterPro" id="IPR019615">
    <property type="entry name" value="DUF2487"/>
</dbReference>
<sequence>MRFKTADIDTYLQSKDYVDTAVIPLVESTWAADAKTVAQAVEFTQALTDEMERQFKGRIMQFPLFGYAKSENREQVVERLMLWQKDLKENGFKHIFLVTADANWKQLENELSHMTLLFVPALPLEYIEQKNRKKVMDGQLQQLLPIITAVWQEKV</sequence>
<evidence type="ECO:0008006" key="3">
    <source>
        <dbReference type="Google" id="ProtNLM"/>
    </source>
</evidence>
<accession>A0ABS2SXB2</accession>
<protein>
    <recommendedName>
        <fullName evidence="3">DUF2487 family protein</fullName>
    </recommendedName>
</protein>
<dbReference type="Proteomes" id="UP001179280">
    <property type="component" value="Unassembled WGS sequence"/>
</dbReference>
<reference evidence="1" key="1">
    <citation type="submission" date="2021-01" db="EMBL/GenBank/DDBJ databases">
        <title>Genomic Encyclopedia of Type Strains, Phase IV (KMG-IV): sequencing the most valuable type-strain genomes for metagenomic binning, comparative biology and taxonomic classification.</title>
        <authorList>
            <person name="Goeker M."/>
        </authorList>
    </citation>
    <scope>NUCLEOTIDE SEQUENCE</scope>
    <source>
        <strain evidence="1">DSM 21943</strain>
    </source>
</reference>
<proteinExistence type="predicted"/>
<gene>
    <name evidence="1" type="ORF">JOC54_003452</name>
</gene>
<comment type="caution">
    <text evidence="1">The sequence shown here is derived from an EMBL/GenBank/DDBJ whole genome shotgun (WGS) entry which is preliminary data.</text>
</comment>
<dbReference type="EMBL" id="JAFBCV010000012">
    <property type="protein sequence ID" value="MBM7840172.1"/>
    <property type="molecule type" value="Genomic_DNA"/>
</dbReference>
<evidence type="ECO:0000313" key="2">
    <source>
        <dbReference type="Proteomes" id="UP001179280"/>
    </source>
</evidence>